<name>A0AA48KDG8_9BACT</name>
<keyword evidence="1" id="KW-0812">Transmembrane</keyword>
<gene>
    <name evidence="2" type="ORF">METESE_12700</name>
</gene>
<feature type="transmembrane region" description="Helical" evidence="1">
    <location>
        <begin position="6"/>
        <end position="37"/>
    </location>
</feature>
<evidence type="ECO:0000256" key="1">
    <source>
        <dbReference type="SAM" id="Phobius"/>
    </source>
</evidence>
<evidence type="ECO:0000313" key="2">
    <source>
        <dbReference type="EMBL" id="BDU76312.1"/>
    </source>
</evidence>
<dbReference type="AlphaFoldDB" id="A0AA48KDG8"/>
<dbReference type="RefSeq" id="WP_316411346.1">
    <property type="nucleotide sequence ID" value="NZ_AP027081.1"/>
</dbReference>
<dbReference type="Proteomes" id="UP001228113">
    <property type="component" value="Chromosome"/>
</dbReference>
<keyword evidence="1" id="KW-0472">Membrane</keyword>
<dbReference type="EMBL" id="AP027081">
    <property type="protein sequence ID" value="BDU76312.1"/>
    <property type="molecule type" value="Genomic_DNA"/>
</dbReference>
<organism evidence="2 3">
    <name type="scientific">Mesoterricola sediminis</name>
    <dbReference type="NCBI Taxonomy" id="2927980"/>
    <lineage>
        <taxon>Bacteria</taxon>
        <taxon>Pseudomonadati</taxon>
        <taxon>Acidobacteriota</taxon>
        <taxon>Holophagae</taxon>
        <taxon>Holophagales</taxon>
        <taxon>Holophagaceae</taxon>
        <taxon>Mesoterricola</taxon>
    </lineage>
</organism>
<protein>
    <submittedName>
        <fullName evidence="2">Uncharacterized protein</fullName>
    </submittedName>
</protein>
<dbReference type="KEGG" id="msea:METESE_12700"/>
<reference evidence="2" key="1">
    <citation type="journal article" date="2023" name="Int. J. Syst. Evol. Microbiol.">
        <title>Mesoterricola silvestris gen. nov., sp. nov., Mesoterricola sediminis sp. nov., Geothrix oryzae sp. nov., Geothrix edaphica sp. nov., Geothrix rubra sp. nov., and Geothrix limicola sp. nov., six novel members of Acidobacteriota isolated from soils.</title>
        <authorList>
            <person name="Itoh H."/>
            <person name="Sugisawa Y."/>
            <person name="Mise K."/>
            <person name="Xu Z."/>
            <person name="Kuniyasu M."/>
            <person name="Ushijima N."/>
            <person name="Kawano K."/>
            <person name="Kobayashi E."/>
            <person name="Shiratori Y."/>
            <person name="Masuda Y."/>
            <person name="Senoo K."/>
        </authorList>
    </citation>
    <scope>NUCLEOTIDE SEQUENCE</scope>
    <source>
        <strain evidence="2">W786</strain>
    </source>
</reference>
<keyword evidence="1" id="KW-1133">Transmembrane helix</keyword>
<sequence>MKTALIALWGLVAWLLVEMVVFLPLYLLGLVLMPILLRWAPRTVRPTRIPNEYMHPGGLVEAFAWDWADALWGNKEDGLLPWWWEQKGGTAWGWFLRNPVCNMRFWPIISTLPSPSTQYVGTLQDVPANGDPGWFLAWAGPYVGFLWQNTHWGLWIGWKINPRDARRIDPEDYRTHGLGTACQFMRF</sequence>
<evidence type="ECO:0000313" key="3">
    <source>
        <dbReference type="Proteomes" id="UP001228113"/>
    </source>
</evidence>
<accession>A0AA48KDG8</accession>
<keyword evidence="3" id="KW-1185">Reference proteome</keyword>
<proteinExistence type="predicted"/>